<keyword evidence="2" id="KW-1185">Reference proteome</keyword>
<name>A0AAV2MZ34_9HYME</name>
<protein>
    <submittedName>
        <fullName evidence="1">Uncharacterized protein</fullName>
    </submittedName>
</protein>
<dbReference type="AlphaFoldDB" id="A0AAV2MZ34"/>
<evidence type="ECO:0000313" key="2">
    <source>
        <dbReference type="Proteomes" id="UP001497644"/>
    </source>
</evidence>
<evidence type="ECO:0000313" key="1">
    <source>
        <dbReference type="EMBL" id="CAL1672599.1"/>
    </source>
</evidence>
<comment type="caution">
    <text evidence="1">The sequence shown here is derived from an EMBL/GenBank/DDBJ whole genome shotgun (WGS) entry which is preliminary data.</text>
</comment>
<dbReference type="Proteomes" id="UP001497644">
    <property type="component" value="Unassembled WGS sequence"/>
</dbReference>
<organism evidence="1 2">
    <name type="scientific">Lasius platythorax</name>
    <dbReference type="NCBI Taxonomy" id="488582"/>
    <lineage>
        <taxon>Eukaryota</taxon>
        <taxon>Metazoa</taxon>
        <taxon>Ecdysozoa</taxon>
        <taxon>Arthropoda</taxon>
        <taxon>Hexapoda</taxon>
        <taxon>Insecta</taxon>
        <taxon>Pterygota</taxon>
        <taxon>Neoptera</taxon>
        <taxon>Endopterygota</taxon>
        <taxon>Hymenoptera</taxon>
        <taxon>Apocrita</taxon>
        <taxon>Aculeata</taxon>
        <taxon>Formicoidea</taxon>
        <taxon>Formicidae</taxon>
        <taxon>Formicinae</taxon>
        <taxon>Lasius</taxon>
        <taxon>Lasius</taxon>
    </lineage>
</organism>
<sequence>MVSRIPRPFCMSVDPVEESDVRWCPAEVPENKKKRIVKDSEERGCVVSPVSLKAKEIEISSRSPSTLRQRRGSTNTLLLVEVKATADRQSKPIDLQRSVSDIN</sequence>
<accession>A0AAV2MZ34</accession>
<proteinExistence type="predicted"/>
<reference evidence="1" key="1">
    <citation type="submission" date="2024-04" db="EMBL/GenBank/DDBJ databases">
        <authorList>
            <consortium name="Molecular Ecology Group"/>
        </authorList>
    </citation>
    <scope>NUCLEOTIDE SEQUENCE</scope>
</reference>
<gene>
    <name evidence="1" type="ORF">LPLAT_LOCUS9505</name>
</gene>
<dbReference type="EMBL" id="CAXIPU020000721">
    <property type="protein sequence ID" value="CAL1672599.1"/>
    <property type="molecule type" value="Genomic_DNA"/>
</dbReference>